<dbReference type="SUPFAM" id="SSF55826">
    <property type="entry name" value="YbaK/ProRS associated domain"/>
    <property type="match status" value="1"/>
</dbReference>
<organism evidence="3 4">
    <name type="scientific">Mesorhizobium calcicola</name>
    <dbReference type="NCBI Taxonomy" id="1300310"/>
    <lineage>
        <taxon>Bacteria</taxon>
        <taxon>Pseudomonadati</taxon>
        <taxon>Pseudomonadota</taxon>
        <taxon>Alphaproteobacteria</taxon>
        <taxon>Hyphomicrobiales</taxon>
        <taxon>Phyllobacteriaceae</taxon>
        <taxon>Mesorhizobium</taxon>
    </lineage>
</organism>
<dbReference type="RefSeq" id="WP_379018800.1">
    <property type="nucleotide sequence ID" value="NZ_JBHUGY010000020.1"/>
</dbReference>
<dbReference type="PANTHER" id="PTHR31423">
    <property type="entry name" value="YBAK DOMAIN-CONTAINING PROTEIN"/>
    <property type="match status" value="1"/>
</dbReference>
<dbReference type="InterPro" id="IPR036754">
    <property type="entry name" value="YbaK/aa-tRNA-synt-asso_dom_sf"/>
</dbReference>
<comment type="similarity">
    <text evidence="1">Belongs to the PRORSD1 family.</text>
</comment>
<name>A0ABW4WEJ3_9HYPH</name>
<dbReference type="CDD" id="cd04335">
    <property type="entry name" value="PrdX_deacylase"/>
    <property type="match status" value="1"/>
</dbReference>
<dbReference type="Gene3D" id="3.90.960.10">
    <property type="entry name" value="YbaK/aminoacyl-tRNA synthetase-associated domain"/>
    <property type="match status" value="1"/>
</dbReference>
<dbReference type="EMBL" id="JBHUGY010000020">
    <property type="protein sequence ID" value="MFD2053807.1"/>
    <property type="molecule type" value="Genomic_DNA"/>
</dbReference>
<dbReference type="Proteomes" id="UP001597349">
    <property type="component" value="Unassembled WGS sequence"/>
</dbReference>
<dbReference type="Pfam" id="PF04073">
    <property type="entry name" value="tRNA_edit"/>
    <property type="match status" value="1"/>
</dbReference>
<comment type="caution">
    <text evidence="3">The sequence shown here is derived from an EMBL/GenBank/DDBJ whole genome shotgun (WGS) entry which is preliminary data.</text>
</comment>
<dbReference type="PANTHER" id="PTHR31423:SF3">
    <property type="entry name" value="PROLYL-TRNA SYNTHETASE ASSOCIATED DOMAIN-CONTAINING PROTEIN 1-RELATED"/>
    <property type="match status" value="1"/>
</dbReference>
<keyword evidence="4" id="KW-1185">Reference proteome</keyword>
<protein>
    <submittedName>
        <fullName evidence="3">Prolyl-tRNA synthetase associated domain-containing protein</fullName>
    </submittedName>
</protein>
<feature type="domain" description="YbaK/aminoacyl-tRNA synthetase-associated" evidence="2">
    <location>
        <begin position="24"/>
        <end position="150"/>
    </location>
</feature>
<accession>A0ABW4WEJ3</accession>
<evidence type="ECO:0000256" key="1">
    <source>
        <dbReference type="ARBA" id="ARBA00010201"/>
    </source>
</evidence>
<evidence type="ECO:0000259" key="2">
    <source>
        <dbReference type="Pfam" id="PF04073"/>
    </source>
</evidence>
<gene>
    <name evidence="3" type="ORF">ACFSQT_12135</name>
</gene>
<proteinExistence type="inferred from homology"/>
<reference evidence="4" key="1">
    <citation type="journal article" date="2019" name="Int. J. Syst. Evol. Microbiol.">
        <title>The Global Catalogue of Microorganisms (GCM) 10K type strain sequencing project: providing services to taxonomists for standard genome sequencing and annotation.</title>
        <authorList>
            <consortium name="The Broad Institute Genomics Platform"/>
            <consortium name="The Broad Institute Genome Sequencing Center for Infectious Disease"/>
            <person name="Wu L."/>
            <person name="Ma J."/>
        </authorList>
    </citation>
    <scope>NUCLEOTIDE SEQUENCE [LARGE SCALE GENOMIC DNA]</scope>
    <source>
        <strain evidence="4">CGMCC 1.16226</strain>
    </source>
</reference>
<dbReference type="InterPro" id="IPR007214">
    <property type="entry name" value="YbaK/aa-tRNA-synth-assoc-dom"/>
</dbReference>
<evidence type="ECO:0000313" key="3">
    <source>
        <dbReference type="EMBL" id="MFD2053807.1"/>
    </source>
</evidence>
<evidence type="ECO:0000313" key="4">
    <source>
        <dbReference type="Proteomes" id="UP001597349"/>
    </source>
</evidence>
<sequence>MPKTEAELMEFLAELGIAASTRRHPPLFTVADSQALRGEIAGGHTKNLFLKDKKDNFFLVTVGEEAVVDLKQIHQLIGAASRVSFGRPEILMELLGVTPGAVTVFGLINDTAGRVKVVLDAELMQHAVINAHPLTNEATTSIAAGDLIRFVEATGHDAAILKVSA</sequence>
<dbReference type="InterPro" id="IPR040285">
    <property type="entry name" value="ProX/PRXD1"/>
</dbReference>